<organism evidence="4 5">
    <name type="scientific">Silicimonas algicola</name>
    <dbReference type="NCBI Taxonomy" id="1826607"/>
    <lineage>
        <taxon>Bacteria</taxon>
        <taxon>Pseudomonadati</taxon>
        <taxon>Pseudomonadota</taxon>
        <taxon>Alphaproteobacteria</taxon>
        <taxon>Rhodobacterales</taxon>
        <taxon>Paracoccaceae</taxon>
    </lineage>
</organism>
<dbReference type="InterPro" id="IPR008462">
    <property type="entry name" value="CsbD"/>
</dbReference>
<dbReference type="Gene3D" id="1.10.1470.10">
    <property type="entry name" value="YjbJ"/>
    <property type="match status" value="1"/>
</dbReference>
<dbReference type="AlphaFoldDB" id="A0A316G136"/>
<name>A0A316G136_9RHOB</name>
<proteinExistence type="inferred from homology"/>
<evidence type="ECO:0000313" key="5">
    <source>
        <dbReference type="Proteomes" id="UP000245390"/>
    </source>
</evidence>
<dbReference type="Pfam" id="PF05532">
    <property type="entry name" value="CsbD"/>
    <property type="match status" value="1"/>
</dbReference>
<evidence type="ECO:0000259" key="3">
    <source>
        <dbReference type="Pfam" id="PF05532"/>
    </source>
</evidence>
<evidence type="ECO:0000256" key="2">
    <source>
        <dbReference type="SAM" id="MobiDB-lite"/>
    </source>
</evidence>
<evidence type="ECO:0000256" key="1">
    <source>
        <dbReference type="ARBA" id="ARBA00009129"/>
    </source>
</evidence>
<protein>
    <submittedName>
        <fullName evidence="4">CsbD-like protein</fullName>
    </submittedName>
</protein>
<gene>
    <name evidence="4" type="ORF">C8D95_11263</name>
</gene>
<accession>A0A316G136</accession>
<feature type="region of interest" description="Disordered" evidence="2">
    <location>
        <begin position="1"/>
        <end position="57"/>
    </location>
</feature>
<dbReference type="EMBL" id="QGGV01000012">
    <property type="protein sequence ID" value="PWK54075.1"/>
    <property type="molecule type" value="Genomic_DNA"/>
</dbReference>
<comment type="caution">
    <text evidence="4">The sequence shown here is derived from an EMBL/GenBank/DDBJ whole genome shotgun (WGS) entry which is preliminary data.</text>
</comment>
<feature type="compositionally biased region" description="Basic and acidic residues" evidence="2">
    <location>
        <begin position="1"/>
        <end position="22"/>
    </location>
</feature>
<sequence length="57" mass="6034">MANEDQAKGKAKDIGGKAKEEFGDATGNEDMKHKGQKDQAEGKVQKGVGDAKDKLSD</sequence>
<keyword evidence="5" id="KW-1185">Reference proteome</keyword>
<feature type="compositionally biased region" description="Basic and acidic residues" evidence="2">
    <location>
        <begin position="29"/>
        <end position="57"/>
    </location>
</feature>
<reference evidence="4 5" key="1">
    <citation type="submission" date="2018-05" db="EMBL/GenBank/DDBJ databases">
        <title>Genomic Encyclopedia of Type Strains, Phase IV (KMG-IV): sequencing the most valuable type-strain genomes for metagenomic binning, comparative biology and taxonomic classification.</title>
        <authorList>
            <person name="Goeker M."/>
        </authorList>
    </citation>
    <scope>NUCLEOTIDE SEQUENCE [LARGE SCALE GENOMIC DNA]</scope>
    <source>
        <strain evidence="4 5">DSM 103371</strain>
    </source>
</reference>
<comment type="similarity">
    <text evidence="1">Belongs to the UPF0337 (CsbD) family.</text>
</comment>
<evidence type="ECO:0000313" key="4">
    <source>
        <dbReference type="EMBL" id="PWK54075.1"/>
    </source>
</evidence>
<feature type="domain" description="CsbD-like" evidence="3">
    <location>
        <begin position="5"/>
        <end position="56"/>
    </location>
</feature>
<dbReference type="InterPro" id="IPR036629">
    <property type="entry name" value="YjbJ_sf"/>
</dbReference>
<dbReference type="RefSeq" id="WP_109760861.1">
    <property type="nucleotide sequence ID" value="NZ_CP034588.1"/>
</dbReference>
<dbReference type="SUPFAM" id="SSF69047">
    <property type="entry name" value="Hypothetical protein YjbJ"/>
    <property type="match status" value="1"/>
</dbReference>
<dbReference type="Proteomes" id="UP000245390">
    <property type="component" value="Unassembled WGS sequence"/>
</dbReference>
<dbReference type="OrthoDB" id="7874071at2"/>
<dbReference type="KEGG" id="salo:EF888_19015"/>